<dbReference type="AlphaFoldDB" id="A0A0E3M8Z6"/>
<dbReference type="GO" id="GO:0055085">
    <property type="term" value="P:transmembrane transport"/>
    <property type="evidence" value="ECO:0007669"/>
    <property type="project" value="UniProtKB-UniRule"/>
</dbReference>
<dbReference type="HOGENOM" id="CLU_022800_2_1_9"/>
<keyword evidence="2 6" id="KW-1003">Cell membrane</keyword>
<feature type="transmembrane region" description="Helical" evidence="6">
    <location>
        <begin position="151"/>
        <end position="176"/>
    </location>
</feature>
<keyword evidence="4 6" id="KW-1133">Transmembrane helix</keyword>
<dbReference type="PIRSF" id="PIRSF018968">
    <property type="entry name" value="ABC_permease_BceB"/>
    <property type="match status" value="1"/>
</dbReference>
<protein>
    <recommendedName>
        <fullName evidence="7">ABC3 transporter permease C-terminal domain-containing protein</fullName>
    </recommendedName>
</protein>
<proteinExistence type="inferred from homology"/>
<feature type="transmembrane region" description="Helical" evidence="6">
    <location>
        <begin position="101"/>
        <end position="131"/>
    </location>
</feature>
<evidence type="ECO:0000256" key="5">
    <source>
        <dbReference type="ARBA" id="ARBA00023136"/>
    </source>
</evidence>
<dbReference type="KEGG" id="csq:CSCA_1778"/>
<sequence>MTLFNLGINNVKHNFKNYLSYFISTLTSIFILMIFYSIYYSRQIHSFSSDRVKVGAIFKAAAFVVIIFSAIFIGYANSFFIKNKKKEVAIYSMLGMKKKEIGTLMFFENIFLGILALIVGVPLGAFTSRFFLKILNVCMKSNKPIQYTFDIRAIVMTIFIFMIIFLLNSIKAYGIIYKFRLIELIHAAKEGEKKPKFSRVLALLSLIMVISGYIGVLKMNLETGGVQMLYKGLLITLLVVAGTYILFNNFIIYMFKLFEKNKKAYYKGENLIGVSQIIYRIKGNSNLLATIAVISAVAITALCFTFSFNLTLDKVAPSGCPFSIMYQSGSQGLNKKVEAVINNHKEVKTTYKTDIVMINGSGLTEKYKGPFEKDLKAPFDMFIMSASEYKDIVNNSGFNDGTDIVDRAKNIKIDKENQCFFIEVSNSLEARGRLVGDELNAAIGGKAYKLDISDSSKKCVLGVKLQKTTIVVPDTFFNKLLNDNRNNTTIIRAYNFDNVLKSGSVVGEISQMMPKGRIFSSYYDMYTEVHTLYGSYVFIGAFLGILFVVSTGSIMYYKQLTEAYEDKNRYSVLSKIGLTKKETLRIISKQLGFIFVMPLLFGILHSIFPLIAYMKYLCGFSISQMKWMGMTMGVYAAIYLCFYLLSIKSYMKIINKSTVC</sequence>
<dbReference type="InterPro" id="IPR052536">
    <property type="entry name" value="ABC-4_Integral_Memb_Prot"/>
</dbReference>
<dbReference type="Proteomes" id="UP000033115">
    <property type="component" value="Chromosome"/>
</dbReference>
<dbReference type="RefSeq" id="WP_029161907.1">
    <property type="nucleotide sequence ID" value="NZ_CP009933.1"/>
</dbReference>
<dbReference type="Pfam" id="PF02687">
    <property type="entry name" value="FtsX"/>
    <property type="match status" value="1"/>
</dbReference>
<dbReference type="GO" id="GO:0005886">
    <property type="term" value="C:plasma membrane"/>
    <property type="evidence" value="ECO:0007669"/>
    <property type="project" value="UniProtKB-SubCell"/>
</dbReference>
<evidence type="ECO:0000256" key="1">
    <source>
        <dbReference type="ARBA" id="ARBA00004651"/>
    </source>
</evidence>
<evidence type="ECO:0000256" key="3">
    <source>
        <dbReference type="ARBA" id="ARBA00022692"/>
    </source>
</evidence>
<evidence type="ECO:0000313" key="8">
    <source>
        <dbReference type="EMBL" id="AKA68903.1"/>
    </source>
</evidence>
<feature type="transmembrane region" description="Helical" evidence="6">
    <location>
        <begin position="625"/>
        <end position="645"/>
    </location>
</feature>
<evidence type="ECO:0000259" key="7">
    <source>
        <dbReference type="Pfam" id="PF02687"/>
    </source>
</evidence>
<feature type="transmembrane region" description="Helical" evidence="6">
    <location>
        <begin position="21"/>
        <end position="40"/>
    </location>
</feature>
<dbReference type="InterPro" id="IPR027022">
    <property type="entry name" value="ABC_permease_BceB-typ"/>
</dbReference>
<dbReference type="PANTHER" id="PTHR46795:SF3">
    <property type="entry name" value="ABC TRANSPORTER PERMEASE"/>
    <property type="match status" value="1"/>
</dbReference>
<evidence type="ECO:0000256" key="6">
    <source>
        <dbReference type="PIRNR" id="PIRNR018968"/>
    </source>
</evidence>
<organism evidence="8 9">
    <name type="scientific">Clostridium scatologenes</name>
    <dbReference type="NCBI Taxonomy" id="1548"/>
    <lineage>
        <taxon>Bacteria</taxon>
        <taxon>Bacillati</taxon>
        <taxon>Bacillota</taxon>
        <taxon>Clostridia</taxon>
        <taxon>Eubacteriales</taxon>
        <taxon>Clostridiaceae</taxon>
        <taxon>Clostridium</taxon>
    </lineage>
</organism>
<evidence type="ECO:0000256" key="4">
    <source>
        <dbReference type="ARBA" id="ARBA00022989"/>
    </source>
</evidence>
<feature type="domain" description="ABC3 transporter permease C-terminal" evidence="7">
    <location>
        <begin position="61"/>
        <end position="170"/>
    </location>
</feature>
<comment type="subcellular location">
    <subcellularLocation>
        <location evidence="1 6">Cell membrane</location>
        <topology evidence="1 6">Multi-pass membrane protein</topology>
    </subcellularLocation>
</comment>
<evidence type="ECO:0000256" key="2">
    <source>
        <dbReference type="ARBA" id="ARBA00022475"/>
    </source>
</evidence>
<feature type="transmembrane region" description="Helical" evidence="6">
    <location>
        <begin position="533"/>
        <end position="557"/>
    </location>
</feature>
<dbReference type="InterPro" id="IPR003838">
    <property type="entry name" value="ABC3_permease_C"/>
</dbReference>
<reference evidence="8 9" key="1">
    <citation type="journal article" date="2015" name="J. Biotechnol.">
        <title>Complete genome sequence of a malodorant-producing acetogen, Clostridium scatologenes ATCC 25775(T).</title>
        <authorList>
            <person name="Zhu Z."/>
            <person name="Guo T."/>
            <person name="Zheng H."/>
            <person name="Song T."/>
            <person name="Ouyang P."/>
            <person name="Xie J."/>
        </authorList>
    </citation>
    <scope>NUCLEOTIDE SEQUENCE [LARGE SCALE GENOMIC DNA]</scope>
    <source>
        <strain evidence="8 9">ATCC 25775</strain>
    </source>
</reference>
<gene>
    <name evidence="8" type="ORF">CSCA_1778</name>
</gene>
<feature type="transmembrane region" description="Helical" evidence="6">
    <location>
        <begin position="287"/>
        <end position="308"/>
    </location>
</feature>
<feature type="transmembrane region" description="Helical" evidence="6">
    <location>
        <begin position="197"/>
        <end position="216"/>
    </location>
</feature>
<feature type="transmembrane region" description="Helical" evidence="6">
    <location>
        <begin position="228"/>
        <end position="255"/>
    </location>
</feature>
<evidence type="ECO:0000313" key="9">
    <source>
        <dbReference type="Proteomes" id="UP000033115"/>
    </source>
</evidence>
<comment type="similarity">
    <text evidence="6">Belongs to the ABC-4 integral membrane protein family.</text>
</comment>
<name>A0A0E3M8Z6_CLOSL</name>
<dbReference type="PANTHER" id="PTHR46795">
    <property type="entry name" value="ABC TRANSPORTER PERMEASE-RELATED-RELATED"/>
    <property type="match status" value="1"/>
</dbReference>
<keyword evidence="6" id="KW-0813">Transport</keyword>
<keyword evidence="5 6" id="KW-0472">Membrane</keyword>
<feature type="transmembrane region" description="Helical" evidence="6">
    <location>
        <begin position="591"/>
        <end position="613"/>
    </location>
</feature>
<accession>A0A0E3M8Z6</accession>
<keyword evidence="3 6" id="KW-0812">Transmembrane</keyword>
<keyword evidence="9" id="KW-1185">Reference proteome</keyword>
<dbReference type="EMBL" id="CP009933">
    <property type="protein sequence ID" value="AKA68903.1"/>
    <property type="molecule type" value="Genomic_DNA"/>
</dbReference>
<feature type="transmembrane region" description="Helical" evidence="6">
    <location>
        <begin position="60"/>
        <end position="80"/>
    </location>
</feature>
<dbReference type="STRING" id="1548.CSCA_1778"/>